<accession>A0A0H3IZI5</accession>
<evidence type="ECO:0000256" key="1">
    <source>
        <dbReference type="ARBA" id="ARBA00009437"/>
    </source>
</evidence>
<dbReference type="eggNOG" id="COG0583">
    <property type="taxonomic scope" value="Bacteria"/>
</dbReference>
<reference evidence="7 8" key="3">
    <citation type="journal article" name="Genome Announc.">
        <title>Improved Draft Genome Sequence of Clostridium pasteurianum Strain ATCC 6013 (DSM 525) Using a Hybrid Next-Generation Sequencing Approach.</title>
        <authorList>
            <person name="Pyne M.E."/>
            <person name="Utturkar S."/>
            <person name="Brown S.D."/>
            <person name="Moo-Young M."/>
            <person name="Chung D.A."/>
            <person name="Chou C.P."/>
        </authorList>
    </citation>
    <scope>NUCLEOTIDE SEQUENCE [LARGE SCALE GENOMIC DNA]</scope>
    <source>
        <strain evidence="7 8">ATCC 6013</strain>
    </source>
</reference>
<feature type="domain" description="HTH lysR-type" evidence="5">
    <location>
        <begin position="1"/>
        <end position="58"/>
    </location>
</feature>
<dbReference type="PANTHER" id="PTHR30346:SF0">
    <property type="entry name" value="HCA OPERON TRANSCRIPTIONAL ACTIVATOR HCAR"/>
    <property type="match status" value="1"/>
</dbReference>
<dbReference type="FunFam" id="1.10.10.10:FF:000001">
    <property type="entry name" value="LysR family transcriptional regulator"/>
    <property type="match status" value="1"/>
</dbReference>
<evidence type="ECO:0000313" key="9">
    <source>
        <dbReference type="Proteomes" id="UP000030905"/>
    </source>
</evidence>
<dbReference type="RefSeq" id="WP_003440909.1">
    <property type="nucleotide sequence ID" value="NZ_ANZB01000001.1"/>
</dbReference>
<dbReference type="SUPFAM" id="SSF53850">
    <property type="entry name" value="Periplasmic binding protein-like II"/>
    <property type="match status" value="1"/>
</dbReference>
<dbReference type="KEGG" id="cpat:CLPA_c03440"/>
<dbReference type="EMBL" id="JPGY02000001">
    <property type="protein sequence ID" value="KRU13556.1"/>
    <property type="molecule type" value="Genomic_DNA"/>
</dbReference>
<dbReference type="Proteomes" id="UP000028042">
    <property type="component" value="Unassembled WGS sequence"/>
</dbReference>
<dbReference type="AlphaFoldDB" id="A0A0H3IZI5"/>
<comment type="similarity">
    <text evidence="1">Belongs to the LysR transcriptional regulatory family.</text>
</comment>
<keyword evidence="3" id="KW-0238">DNA-binding</keyword>
<dbReference type="InterPro" id="IPR036388">
    <property type="entry name" value="WH-like_DNA-bd_sf"/>
</dbReference>
<dbReference type="PATRIC" id="fig|1262449.3.peg.235"/>
<dbReference type="GeneID" id="93072588"/>
<dbReference type="Pfam" id="PF03466">
    <property type="entry name" value="LysR_substrate"/>
    <property type="match status" value="1"/>
</dbReference>
<proteinExistence type="inferred from homology"/>
<evidence type="ECO:0000313" key="8">
    <source>
        <dbReference type="Proteomes" id="UP000028042"/>
    </source>
</evidence>
<evidence type="ECO:0000313" key="6">
    <source>
        <dbReference type="EMBL" id="AJA50432.1"/>
    </source>
</evidence>
<dbReference type="GO" id="GO:0032993">
    <property type="term" value="C:protein-DNA complex"/>
    <property type="evidence" value="ECO:0007669"/>
    <property type="project" value="TreeGrafter"/>
</dbReference>
<dbReference type="Gene3D" id="3.40.190.290">
    <property type="match status" value="1"/>
</dbReference>
<dbReference type="InterPro" id="IPR005119">
    <property type="entry name" value="LysR_subst-bd"/>
</dbReference>
<protein>
    <submittedName>
        <fullName evidence="6 7">Transcriptional regulator</fullName>
    </submittedName>
</protein>
<evidence type="ECO:0000313" key="7">
    <source>
        <dbReference type="EMBL" id="KRU13556.1"/>
    </source>
</evidence>
<reference evidence="6 9" key="1">
    <citation type="journal article" date="2015" name="Genome Announc.">
        <title>Complete Genome Sequence of the Nitrogen-Fixing and Solvent-Producing Clostridium pasteurianum DSM 525.</title>
        <authorList>
            <person name="Poehlein A."/>
            <person name="Grosse-Honebrink A."/>
            <person name="Zhang Y."/>
            <person name="Minton N.P."/>
            <person name="Daniel R."/>
        </authorList>
    </citation>
    <scope>NUCLEOTIDE SEQUENCE [LARGE SCALE GENOMIC DNA]</scope>
    <source>
        <strain evidence="6">DSM 525</strain>
        <strain evidence="9">DSM 525 / ATCC 6013</strain>
    </source>
</reference>
<dbReference type="KEGG" id="cpae:CPAST_c03440"/>
<evidence type="ECO:0000256" key="3">
    <source>
        <dbReference type="ARBA" id="ARBA00023125"/>
    </source>
</evidence>
<evidence type="ECO:0000256" key="4">
    <source>
        <dbReference type="ARBA" id="ARBA00023163"/>
    </source>
</evidence>
<sequence>MTLQQLKYAIEISNCGSMNEAAKRLFISQPSLSNAIRELENELGITIFDRTNRGITLSSEGIEFLGYARQIIKQTELMEAHYKGIKLKPLHFSISTQHYAFVVETFIKLLGKIDNDRYEFNLRETKTYKIIEDVRTLHSEIGILYIDEHNSKIMNKIFNDSNIKFTPLFNSNPHVILGKNHPLSKRESVLIKDLESFTYLKFDQGENNSLYFSEEMINIYETDKIIRVNDRATLSNLLIGTDSYTIGTGIVVSDLNGEDIKSIPLENSDIFTVGWIAHKDIKLSNIAAEFVDMLNSTVSINYFDPNYYLL</sequence>
<dbReference type="InterPro" id="IPR036390">
    <property type="entry name" value="WH_DNA-bd_sf"/>
</dbReference>
<dbReference type="SUPFAM" id="SSF46785">
    <property type="entry name" value="Winged helix' DNA-binding domain"/>
    <property type="match status" value="1"/>
</dbReference>
<dbReference type="Gene3D" id="1.10.10.10">
    <property type="entry name" value="Winged helix-like DNA-binding domain superfamily/Winged helix DNA-binding domain"/>
    <property type="match status" value="1"/>
</dbReference>
<keyword evidence="9" id="KW-1185">Reference proteome</keyword>
<dbReference type="Proteomes" id="UP000030905">
    <property type="component" value="Chromosome"/>
</dbReference>
<evidence type="ECO:0000256" key="2">
    <source>
        <dbReference type="ARBA" id="ARBA00023015"/>
    </source>
</evidence>
<dbReference type="GO" id="GO:0003700">
    <property type="term" value="F:DNA-binding transcription factor activity"/>
    <property type="evidence" value="ECO:0007669"/>
    <property type="project" value="InterPro"/>
</dbReference>
<dbReference type="CDD" id="cd05466">
    <property type="entry name" value="PBP2_LTTR_substrate"/>
    <property type="match status" value="1"/>
</dbReference>
<evidence type="ECO:0000259" key="5">
    <source>
        <dbReference type="PROSITE" id="PS50931"/>
    </source>
</evidence>
<dbReference type="EMBL" id="CP009268">
    <property type="protein sequence ID" value="AJA50432.1"/>
    <property type="molecule type" value="Genomic_DNA"/>
</dbReference>
<dbReference type="PRINTS" id="PR00039">
    <property type="entry name" value="HTHLYSR"/>
</dbReference>
<dbReference type="PANTHER" id="PTHR30346">
    <property type="entry name" value="TRANSCRIPTIONAL DUAL REGULATOR HCAR-RELATED"/>
    <property type="match status" value="1"/>
</dbReference>
<dbReference type="PROSITE" id="PS50931">
    <property type="entry name" value="HTH_LYSR"/>
    <property type="match status" value="1"/>
</dbReference>
<keyword evidence="4" id="KW-0804">Transcription</keyword>
<dbReference type="InterPro" id="IPR000847">
    <property type="entry name" value="LysR_HTH_N"/>
</dbReference>
<dbReference type="Pfam" id="PF00126">
    <property type="entry name" value="HTH_1"/>
    <property type="match status" value="1"/>
</dbReference>
<gene>
    <name evidence="6" type="ORF">CLPA_c03440</name>
    <name evidence="7" type="ORF">CP6013_02804</name>
</gene>
<name>A0A0H3IZI5_CLOPA</name>
<reference evidence="7" key="2">
    <citation type="submission" date="2015-10" db="EMBL/GenBank/DDBJ databases">
        <title>Improved Draft Genome Sequence of Clostridium pasteurianum Strain ATCC 6013 (DSM 525) Using a Hybrid Next-Generation Sequencing Approach.</title>
        <authorList>
            <person name="Pyne M.E."/>
            <person name="Utturkar S.M."/>
            <person name="Brown S.D."/>
            <person name="Moo-Young M."/>
            <person name="Chung D.A."/>
            <person name="Chou P.C."/>
        </authorList>
    </citation>
    <scope>NUCLEOTIDE SEQUENCE</scope>
    <source>
        <strain evidence="7">ATCC 6013</strain>
    </source>
</reference>
<dbReference type="GO" id="GO:0003677">
    <property type="term" value="F:DNA binding"/>
    <property type="evidence" value="ECO:0007669"/>
    <property type="project" value="UniProtKB-KW"/>
</dbReference>
<organism evidence="6 9">
    <name type="scientific">Clostridium pasteurianum DSM 525 = ATCC 6013</name>
    <dbReference type="NCBI Taxonomy" id="1262449"/>
    <lineage>
        <taxon>Bacteria</taxon>
        <taxon>Bacillati</taxon>
        <taxon>Bacillota</taxon>
        <taxon>Clostridia</taxon>
        <taxon>Eubacteriales</taxon>
        <taxon>Clostridiaceae</taxon>
        <taxon>Clostridium</taxon>
    </lineage>
</organism>
<keyword evidence="2" id="KW-0805">Transcription regulation</keyword>